<sequence length="624" mass="70385">MGSVCSSGMADENNKKKKNKNVEEVVNEEKTIGCAWRLQKNKKSFANRNEYSPYSNSRTIKGATKQKNKEPPPFSSDFKTFNPHASGAKQGSQRGSLLGRAGERAVEVLDTLGSSIPKLSTSDGFISGIHLNRGHKICILAFEVANTINKGAILFQSLSEQNIQFLKKDIFQSEGVKQLVSTDTNELLTLVQTDKREEFNGFSKEVVRFGNMCKEHQWHNLDRYFSRLDVNKDLKLEPEKTMQELITLAHNTSELYHELNAYDRFEQDYQQKVKEMESLNLPLKGESLTVFQSELKHQKKIVKNLQRKSLWSRNLEEIVEKLVDIVTYMHQSISTLLGNYGNDVVNFTSASERLGEAGLALHYANIINHINMIASRPSTLAPNMRDTLYHGLPKNIKSALQSRLQNMVITKEFSMTEVKAEMEKTLQWLTPLATNTTKAHQGFGWVGEWANGGNNEFGENTCKESNLIRLQTLYYAEKHKIDCCIIELLACLSHLVTFVRYRHSSGNGIKPKQGRKSNSSPQKGLDFQSKMLQFITSLESDKNNMASHHQLSQEDKSLLEEVLARTRIPGVSKSENLALTNKKELANSGLLHYSKSVGSSPSKGLFGFYDQNSRLLDLIDGLGH</sequence>
<dbReference type="Proteomes" id="UP001341840">
    <property type="component" value="Unassembled WGS sequence"/>
</dbReference>
<evidence type="ECO:0000259" key="3">
    <source>
        <dbReference type="Pfam" id="PF11961"/>
    </source>
</evidence>
<dbReference type="PANTHER" id="PTHR31730">
    <property type="entry name" value="OS01G0873900 PROTEIN"/>
    <property type="match status" value="1"/>
</dbReference>
<accession>A0ABU6WEY0</accession>
<evidence type="ECO:0000313" key="5">
    <source>
        <dbReference type="Proteomes" id="UP001341840"/>
    </source>
</evidence>
<feature type="domain" description="DUF668" evidence="2">
    <location>
        <begin position="353"/>
        <end position="438"/>
    </location>
</feature>
<evidence type="ECO:0000259" key="2">
    <source>
        <dbReference type="Pfam" id="PF05003"/>
    </source>
</evidence>
<reference evidence="4 5" key="1">
    <citation type="journal article" date="2023" name="Plants (Basel)">
        <title>Bridging the Gap: Combining Genomics and Transcriptomics Approaches to Understand Stylosanthes scabra, an Orphan Legume from the Brazilian Caatinga.</title>
        <authorList>
            <person name="Ferreira-Neto J.R.C."/>
            <person name="da Silva M.D."/>
            <person name="Binneck E."/>
            <person name="de Melo N.F."/>
            <person name="da Silva R.H."/>
            <person name="de Melo A.L.T.M."/>
            <person name="Pandolfi V."/>
            <person name="Bustamante F.O."/>
            <person name="Brasileiro-Vidal A.C."/>
            <person name="Benko-Iseppon A.M."/>
        </authorList>
    </citation>
    <scope>NUCLEOTIDE SEQUENCE [LARGE SCALE GENOMIC DNA]</scope>
    <source>
        <tissue evidence="4">Leaves</tissue>
    </source>
</reference>
<feature type="region of interest" description="Disordered" evidence="1">
    <location>
        <begin position="47"/>
        <end position="97"/>
    </location>
</feature>
<protein>
    <recommendedName>
        <fullName evidence="6">EF-hand domain-containing protein</fullName>
    </recommendedName>
</protein>
<dbReference type="InterPro" id="IPR007700">
    <property type="entry name" value="DUF668"/>
</dbReference>
<dbReference type="InterPro" id="IPR021864">
    <property type="entry name" value="DUF3475"/>
</dbReference>
<dbReference type="Pfam" id="PF05003">
    <property type="entry name" value="DUF668"/>
    <property type="match status" value="1"/>
</dbReference>
<evidence type="ECO:0008006" key="6">
    <source>
        <dbReference type="Google" id="ProtNLM"/>
    </source>
</evidence>
<name>A0ABU6WEY0_9FABA</name>
<dbReference type="InterPro" id="IPR045021">
    <property type="entry name" value="PSI1/2/3"/>
</dbReference>
<feature type="domain" description="DUF3475" evidence="3">
    <location>
        <begin position="139"/>
        <end position="195"/>
    </location>
</feature>
<feature type="region of interest" description="Disordered" evidence="1">
    <location>
        <begin position="1"/>
        <end position="28"/>
    </location>
</feature>
<organism evidence="4 5">
    <name type="scientific">Stylosanthes scabra</name>
    <dbReference type="NCBI Taxonomy" id="79078"/>
    <lineage>
        <taxon>Eukaryota</taxon>
        <taxon>Viridiplantae</taxon>
        <taxon>Streptophyta</taxon>
        <taxon>Embryophyta</taxon>
        <taxon>Tracheophyta</taxon>
        <taxon>Spermatophyta</taxon>
        <taxon>Magnoliopsida</taxon>
        <taxon>eudicotyledons</taxon>
        <taxon>Gunneridae</taxon>
        <taxon>Pentapetalae</taxon>
        <taxon>rosids</taxon>
        <taxon>fabids</taxon>
        <taxon>Fabales</taxon>
        <taxon>Fabaceae</taxon>
        <taxon>Papilionoideae</taxon>
        <taxon>50 kb inversion clade</taxon>
        <taxon>dalbergioids sensu lato</taxon>
        <taxon>Dalbergieae</taxon>
        <taxon>Pterocarpus clade</taxon>
        <taxon>Stylosanthes</taxon>
    </lineage>
</organism>
<proteinExistence type="predicted"/>
<gene>
    <name evidence="4" type="ORF">PIB30_047149</name>
</gene>
<comment type="caution">
    <text evidence="4">The sequence shown here is derived from an EMBL/GenBank/DDBJ whole genome shotgun (WGS) entry which is preliminary data.</text>
</comment>
<dbReference type="PANTHER" id="PTHR31730:SF20">
    <property type="entry name" value="DUF668 FAMILY PROTEIN"/>
    <property type="match status" value="1"/>
</dbReference>
<feature type="compositionally biased region" description="Polar residues" evidence="1">
    <location>
        <begin position="47"/>
        <end position="59"/>
    </location>
</feature>
<dbReference type="EMBL" id="JASCZI010181542">
    <property type="protein sequence ID" value="MED6184402.1"/>
    <property type="molecule type" value="Genomic_DNA"/>
</dbReference>
<evidence type="ECO:0000256" key="1">
    <source>
        <dbReference type="SAM" id="MobiDB-lite"/>
    </source>
</evidence>
<dbReference type="Pfam" id="PF11961">
    <property type="entry name" value="DUF3475"/>
    <property type="match status" value="1"/>
</dbReference>
<evidence type="ECO:0000313" key="4">
    <source>
        <dbReference type="EMBL" id="MED6184402.1"/>
    </source>
</evidence>
<keyword evidence="5" id="KW-1185">Reference proteome</keyword>